<evidence type="ECO:0000313" key="9">
    <source>
        <dbReference type="EMBL" id="MFE4106722.1"/>
    </source>
</evidence>
<feature type="transmembrane region" description="Helical" evidence="8">
    <location>
        <begin position="216"/>
        <end position="239"/>
    </location>
</feature>
<dbReference type="InterPro" id="IPR019127">
    <property type="entry name" value="Exosortase"/>
</dbReference>
<dbReference type="GO" id="GO:0016787">
    <property type="term" value="F:hydrolase activity"/>
    <property type="evidence" value="ECO:0007669"/>
    <property type="project" value="UniProtKB-KW"/>
</dbReference>
<keyword evidence="3" id="KW-0645">Protease</keyword>
<dbReference type="InterPro" id="IPR026392">
    <property type="entry name" value="Exo/Archaeosortase_dom"/>
</dbReference>
<dbReference type="Proteomes" id="UP001600165">
    <property type="component" value="Unassembled WGS sequence"/>
</dbReference>
<keyword evidence="4 8" id="KW-0812">Transmembrane</keyword>
<feature type="transmembrane region" description="Helical" evidence="8">
    <location>
        <begin position="189"/>
        <end position="209"/>
    </location>
</feature>
<dbReference type="NCBIfam" id="TIGR03763">
    <property type="entry name" value="cyanoexo_CrtA"/>
    <property type="match status" value="1"/>
</dbReference>
<keyword evidence="10" id="KW-1185">Reference proteome</keyword>
<feature type="transmembrane region" description="Helical" evidence="8">
    <location>
        <begin position="100"/>
        <end position="118"/>
    </location>
</feature>
<protein>
    <submittedName>
        <fullName evidence="9">Cyanoexosortase A</fullName>
        <ecNumber evidence="9">3.4.22.-</ecNumber>
    </submittedName>
</protein>
<feature type="transmembrane region" description="Helical" evidence="8">
    <location>
        <begin position="130"/>
        <end position="147"/>
    </location>
</feature>
<dbReference type="EMBL" id="JBHZOL010000071">
    <property type="protein sequence ID" value="MFE4106722.1"/>
    <property type="molecule type" value="Genomic_DNA"/>
</dbReference>
<keyword evidence="2" id="KW-1003">Cell membrane</keyword>
<dbReference type="RefSeq" id="WP_377964751.1">
    <property type="nucleotide sequence ID" value="NZ_JBHZOL010000071.1"/>
</dbReference>
<keyword evidence="6 8" id="KW-1133">Transmembrane helix</keyword>
<sequence length="280" mass="31074">MKPRLNLMAAQPLSQKLFNDKLWLLGITAGLIAIHLTMTERLSQSELFSTSLLYWSAIAYLIWQKHEQLQLRSDGPSTVAGLLLVLLILVKSQALGTADFFLRLFPFLLVLAVGLIASGWQGLKQYWRELLILVFLIPHSGLLSQLLDISKSTAQAATVFLWYSGFDVYRQGVYVVLPTGSVEVNPGCAGYNLIMQLAGTSVIFLVMYSTRWWQKVCLPVTAVLFGFLVNAIRVSIMAVLAASSNQTAFEYWHTGEGSVIFSAVAITLLGLFCFFTLQPE</sequence>
<dbReference type="NCBIfam" id="TIGR04178">
    <property type="entry name" value="exo_archaeo"/>
    <property type="match status" value="1"/>
</dbReference>
<evidence type="ECO:0000256" key="2">
    <source>
        <dbReference type="ARBA" id="ARBA00022475"/>
    </source>
</evidence>
<evidence type="ECO:0000256" key="3">
    <source>
        <dbReference type="ARBA" id="ARBA00022670"/>
    </source>
</evidence>
<evidence type="ECO:0000256" key="4">
    <source>
        <dbReference type="ARBA" id="ARBA00022692"/>
    </source>
</evidence>
<name>A0ABW6IFT6_9CYAN</name>
<evidence type="ECO:0000256" key="5">
    <source>
        <dbReference type="ARBA" id="ARBA00022801"/>
    </source>
</evidence>
<dbReference type="Pfam" id="PF09721">
    <property type="entry name" value="Exosortase_EpsH"/>
    <property type="match status" value="1"/>
</dbReference>
<comment type="caution">
    <text evidence="9">The sequence shown here is derived from an EMBL/GenBank/DDBJ whole genome shotgun (WGS) entry which is preliminary data.</text>
</comment>
<comment type="subcellular location">
    <subcellularLocation>
        <location evidence="1">Cell membrane</location>
        <topology evidence="1">Multi-pass membrane protein</topology>
    </subcellularLocation>
</comment>
<dbReference type="EC" id="3.4.22.-" evidence="9"/>
<evidence type="ECO:0000256" key="1">
    <source>
        <dbReference type="ARBA" id="ARBA00004651"/>
    </source>
</evidence>
<organism evidence="9 10">
    <name type="scientific">Almyronema epifaneia S1</name>
    <dbReference type="NCBI Taxonomy" id="2991925"/>
    <lineage>
        <taxon>Bacteria</taxon>
        <taxon>Bacillati</taxon>
        <taxon>Cyanobacteriota</taxon>
        <taxon>Cyanophyceae</taxon>
        <taxon>Nodosilineales</taxon>
        <taxon>Nodosilineaceae</taxon>
        <taxon>Almyronema</taxon>
        <taxon>Almyronema epifaneia</taxon>
    </lineage>
</organism>
<evidence type="ECO:0000256" key="7">
    <source>
        <dbReference type="ARBA" id="ARBA00023136"/>
    </source>
</evidence>
<accession>A0ABW6IFT6</accession>
<feature type="transmembrane region" description="Helical" evidence="8">
    <location>
        <begin position="21"/>
        <end position="38"/>
    </location>
</feature>
<reference evidence="9 10" key="1">
    <citation type="submission" date="2024-10" db="EMBL/GenBank/DDBJ databases">
        <authorList>
            <person name="Ratan Roy A."/>
            <person name="Morales Sandoval P.H."/>
            <person name="De Los Santos Villalobos S."/>
            <person name="Chakraborty S."/>
            <person name="Mukherjee J."/>
        </authorList>
    </citation>
    <scope>NUCLEOTIDE SEQUENCE [LARGE SCALE GENOMIC DNA]</scope>
    <source>
        <strain evidence="9 10">S1</strain>
    </source>
</reference>
<feature type="transmembrane region" description="Helical" evidence="8">
    <location>
        <begin position="259"/>
        <end position="277"/>
    </location>
</feature>
<keyword evidence="7 8" id="KW-0472">Membrane</keyword>
<proteinExistence type="predicted"/>
<feature type="transmembrane region" description="Helical" evidence="8">
    <location>
        <begin position="75"/>
        <end position="94"/>
    </location>
</feature>
<keyword evidence="5 9" id="KW-0378">Hydrolase</keyword>
<evidence type="ECO:0000256" key="6">
    <source>
        <dbReference type="ARBA" id="ARBA00022989"/>
    </source>
</evidence>
<gene>
    <name evidence="9" type="primary">crtA</name>
    <name evidence="9" type="ORF">ACFVKH_10575</name>
</gene>
<evidence type="ECO:0000313" key="10">
    <source>
        <dbReference type="Proteomes" id="UP001600165"/>
    </source>
</evidence>
<evidence type="ECO:0000256" key="8">
    <source>
        <dbReference type="SAM" id="Phobius"/>
    </source>
</evidence>
<dbReference type="InterPro" id="IPR022505">
    <property type="entry name" value="Exosortase_cyanobac"/>
</dbReference>
<feature type="transmembrane region" description="Helical" evidence="8">
    <location>
        <begin position="44"/>
        <end position="63"/>
    </location>
</feature>